<dbReference type="NCBIfam" id="TIGR00129">
    <property type="entry name" value="fdhD_narQ"/>
    <property type="match status" value="1"/>
</dbReference>
<comment type="function">
    <text evidence="3">Required for formate dehydrogenase (FDH) activity. Acts as a sulfur carrier protein that transfers sulfur from IscS to the molybdenum cofactor prior to its insertion into FDH.</text>
</comment>
<evidence type="ECO:0000313" key="4">
    <source>
        <dbReference type="EMBL" id="MBO9204747.1"/>
    </source>
</evidence>
<dbReference type="SUPFAM" id="SSF53927">
    <property type="entry name" value="Cytidine deaminase-like"/>
    <property type="match status" value="1"/>
</dbReference>
<dbReference type="PANTHER" id="PTHR30592">
    <property type="entry name" value="FORMATE DEHYDROGENASE"/>
    <property type="match status" value="1"/>
</dbReference>
<gene>
    <name evidence="3 4" type="primary">fdhD</name>
    <name evidence="4" type="ORF">J7I42_30945</name>
</gene>
<name>A0ABS3Z4T7_9BACT</name>
<proteinExistence type="inferred from homology"/>
<dbReference type="Gene3D" id="3.40.140.10">
    <property type="entry name" value="Cytidine Deaminase, domain 2"/>
    <property type="match status" value="1"/>
</dbReference>
<feature type="active site" description="Cysteine persulfide intermediate" evidence="3">
    <location>
        <position position="113"/>
    </location>
</feature>
<dbReference type="InterPro" id="IPR016193">
    <property type="entry name" value="Cytidine_deaminase-like"/>
</dbReference>
<evidence type="ECO:0000256" key="2">
    <source>
        <dbReference type="ARBA" id="ARBA00023150"/>
    </source>
</evidence>
<keyword evidence="2 3" id="KW-0501">Molybdenum cofactor biosynthesis</keyword>
<comment type="subcellular location">
    <subcellularLocation>
        <location evidence="3">Cytoplasm</location>
    </subcellularLocation>
</comment>
<evidence type="ECO:0000256" key="1">
    <source>
        <dbReference type="ARBA" id="ARBA00022490"/>
    </source>
</evidence>
<keyword evidence="1 3" id="KW-0963">Cytoplasm</keyword>
<accession>A0ABS3Z4T7</accession>
<evidence type="ECO:0000256" key="3">
    <source>
        <dbReference type="HAMAP-Rule" id="MF_00187"/>
    </source>
</evidence>
<dbReference type="HAMAP" id="MF_00187">
    <property type="entry name" value="FdhD"/>
    <property type="match status" value="1"/>
</dbReference>
<dbReference type="RefSeq" id="WP_209143624.1">
    <property type="nucleotide sequence ID" value="NZ_JAGHKO010000017.1"/>
</dbReference>
<dbReference type="InterPro" id="IPR003786">
    <property type="entry name" value="FdhD"/>
</dbReference>
<comment type="caution">
    <text evidence="4">The sequence shown here is derived from an EMBL/GenBank/DDBJ whole genome shotgun (WGS) entry which is preliminary data.</text>
</comment>
<dbReference type="NCBIfam" id="NF001943">
    <property type="entry name" value="PRK00724.1-2"/>
    <property type="match status" value="1"/>
</dbReference>
<organism evidence="4 5">
    <name type="scientific">Niastella soli</name>
    <dbReference type="NCBI Taxonomy" id="2821487"/>
    <lineage>
        <taxon>Bacteria</taxon>
        <taxon>Pseudomonadati</taxon>
        <taxon>Bacteroidota</taxon>
        <taxon>Chitinophagia</taxon>
        <taxon>Chitinophagales</taxon>
        <taxon>Chitinophagaceae</taxon>
        <taxon>Niastella</taxon>
    </lineage>
</organism>
<feature type="binding site" evidence="3">
    <location>
        <begin position="255"/>
        <end position="260"/>
    </location>
    <ligand>
        <name>Mo-bis(molybdopterin guanine dinucleotide)</name>
        <dbReference type="ChEBI" id="CHEBI:60539"/>
    </ligand>
</feature>
<dbReference type="PIRSF" id="PIRSF015626">
    <property type="entry name" value="FdhD"/>
    <property type="match status" value="1"/>
</dbReference>
<sequence>MQPSVAHIKIKKINAGVQTEIEDELAVEEPLEIQLGWHQPTGYAQKNISVTMRTPGHDAELAAGFLFTEGIVQHIDQIQHILPQENSVLVALKPGIVPQLQQAERNFFTTSSCGVCGKTGIDAIKTVPVFTHQHEELVIPDKLFYGLQQTLQQKQVLFESTGGLHAAGLFNLNGECILLREDVGRHNAVDKVIGAALQNGQLPLSQFILLLSGRAGFELIQKAVMAGIQVIAAVGAPSSLAVQMATEHEITLIGFLRKDRFNVYTCANRIKVGV</sequence>
<dbReference type="EMBL" id="JAGHKO010000017">
    <property type="protein sequence ID" value="MBO9204747.1"/>
    <property type="molecule type" value="Genomic_DNA"/>
</dbReference>
<evidence type="ECO:0000313" key="5">
    <source>
        <dbReference type="Proteomes" id="UP000677244"/>
    </source>
</evidence>
<keyword evidence="5" id="KW-1185">Reference proteome</keyword>
<dbReference type="Pfam" id="PF02634">
    <property type="entry name" value="FdhD-NarQ"/>
    <property type="match status" value="1"/>
</dbReference>
<reference evidence="4 5" key="1">
    <citation type="submission" date="2021-03" db="EMBL/GenBank/DDBJ databases">
        <title>Assistant Professor.</title>
        <authorList>
            <person name="Huq M.A."/>
        </authorList>
    </citation>
    <scope>NUCLEOTIDE SEQUENCE [LARGE SCALE GENOMIC DNA]</scope>
    <source>
        <strain evidence="4 5">MAH-29</strain>
    </source>
</reference>
<dbReference type="PANTHER" id="PTHR30592:SF1">
    <property type="entry name" value="SULFUR CARRIER PROTEIN FDHD"/>
    <property type="match status" value="1"/>
</dbReference>
<protein>
    <recommendedName>
        <fullName evidence="3">Sulfur carrier protein FdhD</fullName>
    </recommendedName>
</protein>
<dbReference type="Proteomes" id="UP000677244">
    <property type="component" value="Unassembled WGS sequence"/>
</dbReference>
<comment type="similarity">
    <text evidence="3">Belongs to the FdhD family.</text>
</comment>
<dbReference type="Gene3D" id="3.10.20.10">
    <property type="match status" value="1"/>
</dbReference>